<evidence type="ECO:0000313" key="7">
    <source>
        <dbReference type="EMBL" id="CAG9812857.1"/>
    </source>
</evidence>
<evidence type="ECO:0000256" key="2">
    <source>
        <dbReference type="ARBA" id="ARBA00006462"/>
    </source>
</evidence>
<gene>
    <name evidence="7" type="ORF">PHAECO_LOCUS124</name>
</gene>
<dbReference type="EMBL" id="OU896707">
    <property type="protein sequence ID" value="CAG9812857.1"/>
    <property type="molecule type" value="Genomic_DNA"/>
</dbReference>
<dbReference type="GO" id="GO:0016263">
    <property type="term" value="F:glycoprotein-N-acetylgalactosamine 3-beta-galactosyltransferase activity"/>
    <property type="evidence" value="ECO:0007669"/>
    <property type="project" value="TreeGrafter"/>
</dbReference>
<comment type="subcellular location">
    <subcellularLocation>
        <location evidence="1">Membrane</location>
        <topology evidence="1">Single-pass type II membrane protein</topology>
    </subcellularLocation>
</comment>
<dbReference type="PANTHER" id="PTHR23033:SF14">
    <property type="entry name" value="GLYCOPROTEIN-N-ACETYLGALACTOSAMINE 3-BETA-GALACTOSYLTRANSFERASE 1-RELATED"/>
    <property type="match status" value="1"/>
</dbReference>
<evidence type="ECO:0000256" key="6">
    <source>
        <dbReference type="ARBA" id="ARBA00023136"/>
    </source>
</evidence>
<sequence>MRLKREACCQKSYYQRDQYLVFVSVTTKQGDEAMSYRVPKCVVHSSTECSKEALPNKNICRQDNGGAEDVEMGKCLIAVNVTAGDSRDPEHRGRFFAFAPTHHLIPGHVDKSFWYWQYIFYNESQKKQDRLLIVNIEPLLRRCWDYNQESNILKMIAQQWHHERLSREFDYFRPRRHRIPRVIHDNVSGDYSNKAPTI</sequence>
<keyword evidence="6" id="KW-0472">Membrane</keyword>
<dbReference type="Proteomes" id="UP001153737">
    <property type="component" value="Chromosome 1"/>
</dbReference>
<keyword evidence="5" id="KW-1133">Transmembrane helix</keyword>
<dbReference type="OrthoDB" id="414175at2759"/>
<dbReference type="GO" id="GO:0016020">
    <property type="term" value="C:membrane"/>
    <property type="evidence" value="ECO:0007669"/>
    <property type="project" value="UniProtKB-SubCell"/>
</dbReference>
<reference evidence="7" key="1">
    <citation type="submission" date="2022-01" db="EMBL/GenBank/DDBJ databases">
        <authorList>
            <person name="King R."/>
        </authorList>
    </citation>
    <scope>NUCLEOTIDE SEQUENCE</scope>
</reference>
<protein>
    <submittedName>
        <fullName evidence="7">Uncharacterized protein</fullName>
    </submittedName>
</protein>
<evidence type="ECO:0000313" key="8">
    <source>
        <dbReference type="Proteomes" id="UP001153737"/>
    </source>
</evidence>
<name>A0A9N9SAB7_PHACE</name>
<dbReference type="InterPro" id="IPR026050">
    <property type="entry name" value="C1GALT1/C1GALT1_chp1"/>
</dbReference>
<comment type="similarity">
    <text evidence="2">Belongs to the glycosyltransferase 31 family. Beta3-Gal-T subfamily.</text>
</comment>
<keyword evidence="3" id="KW-0812">Transmembrane</keyword>
<keyword evidence="8" id="KW-1185">Reference proteome</keyword>
<organism evidence="7 8">
    <name type="scientific">Phaedon cochleariae</name>
    <name type="common">Mustard beetle</name>
    <dbReference type="NCBI Taxonomy" id="80249"/>
    <lineage>
        <taxon>Eukaryota</taxon>
        <taxon>Metazoa</taxon>
        <taxon>Ecdysozoa</taxon>
        <taxon>Arthropoda</taxon>
        <taxon>Hexapoda</taxon>
        <taxon>Insecta</taxon>
        <taxon>Pterygota</taxon>
        <taxon>Neoptera</taxon>
        <taxon>Endopterygota</taxon>
        <taxon>Coleoptera</taxon>
        <taxon>Polyphaga</taxon>
        <taxon>Cucujiformia</taxon>
        <taxon>Chrysomeloidea</taxon>
        <taxon>Chrysomelidae</taxon>
        <taxon>Chrysomelinae</taxon>
        <taxon>Chrysomelini</taxon>
        <taxon>Phaedon</taxon>
    </lineage>
</organism>
<keyword evidence="4" id="KW-0735">Signal-anchor</keyword>
<evidence type="ECO:0000256" key="3">
    <source>
        <dbReference type="ARBA" id="ARBA00022692"/>
    </source>
</evidence>
<evidence type="ECO:0000256" key="1">
    <source>
        <dbReference type="ARBA" id="ARBA00004606"/>
    </source>
</evidence>
<evidence type="ECO:0000256" key="4">
    <source>
        <dbReference type="ARBA" id="ARBA00022968"/>
    </source>
</evidence>
<evidence type="ECO:0000256" key="5">
    <source>
        <dbReference type="ARBA" id="ARBA00022989"/>
    </source>
</evidence>
<accession>A0A9N9SAB7</accession>
<reference evidence="7" key="2">
    <citation type="submission" date="2022-10" db="EMBL/GenBank/DDBJ databases">
        <authorList>
            <consortium name="ENA_rothamsted_submissions"/>
            <consortium name="culmorum"/>
            <person name="King R."/>
        </authorList>
    </citation>
    <scope>NUCLEOTIDE SEQUENCE</scope>
</reference>
<dbReference type="PANTHER" id="PTHR23033">
    <property type="entry name" value="BETA1,3-GALACTOSYLTRANSFERASE"/>
    <property type="match status" value="1"/>
</dbReference>
<proteinExistence type="inferred from homology"/>
<dbReference type="AlphaFoldDB" id="A0A9N9SAB7"/>